<dbReference type="InterPro" id="IPR042081">
    <property type="entry name" value="RNA_2'-PTrans_C"/>
</dbReference>
<feature type="domain" description="MJ1316 RNA cyclic group end recognition" evidence="5">
    <location>
        <begin position="172"/>
        <end position="246"/>
    </location>
</feature>
<dbReference type="InterPro" id="IPR019510">
    <property type="entry name" value="AKAP7-like_phosphoesterase"/>
</dbReference>
<protein>
    <recommendedName>
        <fullName evidence="2">2'-phosphotransferase</fullName>
        <ecNumber evidence="2">2.7.1.160</ecNumber>
    </recommendedName>
</protein>
<gene>
    <name evidence="7" type="ORF">CVLEPA_LOCUS31924</name>
</gene>
<dbReference type="EMBL" id="CAWYQH010000174">
    <property type="protein sequence ID" value="CAK8698489.1"/>
    <property type="molecule type" value="Genomic_DNA"/>
</dbReference>
<dbReference type="Pfam" id="PF10469">
    <property type="entry name" value="AKAP7_NLS"/>
    <property type="match status" value="1"/>
</dbReference>
<feature type="region of interest" description="Disordered" evidence="4">
    <location>
        <begin position="1044"/>
        <end position="1066"/>
    </location>
</feature>
<evidence type="ECO:0000256" key="2">
    <source>
        <dbReference type="ARBA" id="ARBA00012007"/>
    </source>
</evidence>
<keyword evidence="8" id="KW-1185">Reference proteome</keyword>
<comment type="caution">
    <text evidence="7">The sequence shown here is derived from an EMBL/GenBank/DDBJ whole genome shotgun (WGS) entry which is preliminary data.</text>
</comment>
<feature type="region of interest" description="Disordered" evidence="4">
    <location>
        <begin position="1001"/>
        <end position="1020"/>
    </location>
</feature>
<dbReference type="InterPro" id="IPR042080">
    <property type="entry name" value="RNA_2'-PTrans_N"/>
</dbReference>
<dbReference type="InterPro" id="IPR009097">
    <property type="entry name" value="Cyclic_Pdiesterase"/>
</dbReference>
<proteinExistence type="predicted"/>
<comment type="catalytic activity">
    <reaction evidence="3">
        <text>2'-phospho-[ligated tRNA] + NAD(+) = mature tRNA + ADP-alpha-D-ribose 1'',2''-cyclic phosphate + nicotinamide</text>
        <dbReference type="Rhea" id="RHEA:23324"/>
        <dbReference type="Rhea" id="RHEA-COMP:11106"/>
        <dbReference type="Rhea" id="RHEA-COMP:11107"/>
        <dbReference type="ChEBI" id="CHEBI:17154"/>
        <dbReference type="ChEBI" id="CHEBI:57540"/>
        <dbReference type="ChEBI" id="CHEBI:76596"/>
        <dbReference type="ChEBI" id="CHEBI:82883"/>
        <dbReference type="ChEBI" id="CHEBI:85027"/>
        <dbReference type="EC" id="2.7.1.160"/>
    </reaction>
</comment>
<evidence type="ECO:0000259" key="5">
    <source>
        <dbReference type="Pfam" id="PF04457"/>
    </source>
</evidence>
<dbReference type="InterPro" id="IPR002745">
    <property type="entry name" value="Ptrans_KptA/Tpt1"/>
</dbReference>
<evidence type="ECO:0000313" key="7">
    <source>
        <dbReference type="EMBL" id="CAK8698489.1"/>
    </source>
</evidence>
<evidence type="ECO:0000256" key="4">
    <source>
        <dbReference type="SAM" id="MobiDB-lite"/>
    </source>
</evidence>
<evidence type="ECO:0000256" key="1">
    <source>
        <dbReference type="ARBA" id="ARBA00003343"/>
    </source>
</evidence>
<sequence length="1066" mass="121117">MSDVFDDSSANSVEIEAGTISELKSMYDCIVVKKDGATEVIVKLPQVKVKFQFISKSEPLTASVLDSALDESIFEEEIKAMNAYLLKATSECTSLLKRITAALEVFKNITPSTLKQEDYETDSMKEQEVEAVSVKMKKFSATNTSKGRNKDISIAASFSKQSAGKGSKKPPMKTASDVIKRIKWDRQLDSTQFIVGYEDRFVGIVEKDFGDFDWDSDIASVGPDILAIPQHRIQYFKYQDEIVWDKRNRHDEVFGSTGSKTTILEIILKKSASLMNHGPEESGYAGEASSSIKHDPCPVLMPSAIEKDLPEKDNRFNSQAQNVWEEENKLNDCATENKRVDAASTLDSFQSTPFSEGVVQPKLEMFSEKNSKEIQFAENAMKSSDINVTMSKESSETKDMQNPLLEGRKCKGFVRTQKPNYFICIRINSAKVKEQITRYSNKLETLYKDVEAKAEFRESLTSLSQMHITICVCHLDTDEDIEKVKQVLESTFINAPVVDIIFKGLDNFDGGRVLWVKPHCNRAVYCMQKRIMDELEKKGVILDGNFKPYQPHLTIMKLGPRRRYLYKTIAGFVKGKKSRNWEFGEQESVTTLHLCEMKLENKGDDDTFFRIAASVPIQFLPDDSVGAADDHMQMLIDEETYQTRKSMYDFHGEDFDRCPREPRGRRYKKKHHRFKNYKHSTQTFEEKTPQQKADIKISKALSAVLRHNKFGLKVDSEGYITLDTLLRHQLFHKSLSATREAIYRVVETNDKKRFTINIGEDGVERIKANQGHSVEVENLELTEITDACDYPNVIHGTFWNAWRHIKGEGLHKRKRIHIHMTTAEPADENKVISGMKRSCTIFIYIDLEAALKDGLEFFLSTNGVVLSPGDEKGYLKPKYFKEVVGISHGNRCSLLEDISSVGNVVDEHFHIDTDVAVTSSSTQRSEISGTSLNDMSTSHSKKCQQEDLVIKEENIFQEKDVSKFSTSSEKKPRKCFHNEEGDVCSMEYVENCVKDNSRAEKVENKTHSKDEYTPDKEVEHNAEDFIQSTSSSVTQDVMLVEEHKVVAQNPPHPQGVSDEDQPRDGD</sequence>
<dbReference type="PANTHER" id="PTHR46729">
    <property type="entry name" value="LEUKOCYTE RECEPTOR CLUSTER MEMBER 9"/>
    <property type="match status" value="1"/>
</dbReference>
<dbReference type="EC" id="2.7.1.160" evidence="2"/>
<organism evidence="7 8">
    <name type="scientific">Clavelina lepadiformis</name>
    <name type="common">Light-bulb sea squirt</name>
    <name type="synonym">Ascidia lepadiformis</name>
    <dbReference type="NCBI Taxonomy" id="159417"/>
    <lineage>
        <taxon>Eukaryota</taxon>
        <taxon>Metazoa</taxon>
        <taxon>Chordata</taxon>
        <taxon>Tunicata</taxon>
        <taxon>Ascidiacea</taxon>
        <taxon>Aplousobranchia</taxon>
        <taxon>Clavelinidae</taxon>
        <taxon>Clavelina</taxon>
    </lineage>
</organism>
<dbReference type="Gene3D" id="3.90.1140.10">
    <property type="entry name" value="Cyclic phosphodiesterase"/>
    <property type="match status" value="1"/>
</dbReference>
<evidence type="ECO:0000256" key="3">
    <source>
        <dbReference type="ARBA" id="ARBA00047949"/>
    </source>
</evidence>
<dbReference type="InterPro" id="IPR040459">
    <property type="entry name" value="MJ1316"/>
</dbReference>
<evidence type="ECO:0000313" key="8">
    <source>
        <dbReference type="Proteomes" id="UP001642483"/>
    </source>
</evidence>
<dbReference type="Pfam" id="PF01885">
    <property type="entry name" value="PTS_2-RNA"/>
    <property type="match status" value="1"/>
</dbReference>
<comment type="function">
    <text evidence="1">Catalyzes the last step of tRNA splicing, the transfer of the splice junction 2'-phosphate from ligated tRNA to NAD to produce ADP-ribose 1''-2'' cyclic phosphate.</text>
</comment>
<dbReference type="Gene3D" id="3.20.170.30">
    <property type="match status" value="1"/>
</dbReference>
<name>A0ABP0H699_CLALP</name>
<dbReference type="InterPro" id="IPR042653">
    <property type="entry name" value="Leng9"/>
</dbReference>
<dbReference type="Proteomes" id="UP001642483">
    <property type="component" value="Unassembled WGS sequence"/>
</dbReference>
<dbReference type="Pfam" id="PF04457">
    <property type="entry name" value="MJ1316"/>
    <property type="match status" value="1"/>
</dbReference>
<evidence type="ECO:0000259" key="6">
    <source>
        <dbReference type="Pfam" id="PF10469"/>
    </source>
</evidence>
<dbReference type="SUPFAM" id="SSF56399">
    <property type="entry name" value="ADP-ribosylation"/>
    <property type="match status" value="1"/>
</dbReference>
<reference evidence="7 8" key="1">
    <citation type="submission" date="2024-02" db="EMBL/GenBank/DDBJ databases">
        <authorList>
            <person name="Daric V."/>
            <person name="Darras S."/>
        </authorList>
    </citation>
    <scope>NUCLEOTIDE SEQUENCE [LARGE SCALE GENOMIC DNA]</scope>
</reference>
<dbReference type="Gene3D" id="1.10.10.970">
    <property type="entry name" value="RNA 2'-phosphotransferase, Tpt1/KptA family, N-terminal domain"/>
    <property type="match status" value="1"/>
</dbReference>
<dbReference type="PANTHER" id="PTHR46729:SF1">
    <property type="entry name" value="LEUKOCYTE RECEPTOR CLUSTER MEMBER 9"/>
    <property type="match status" value="1"/>
</dbReference>
<dbReference type="SUPFAM" id="SSF55144">
    <property type="entry name" value="LigT-like"/>
    <property type="match status" value="1"/>
</dbReference>
<accession>A0ABP0H699</accession>
<feature type="domain" description="A-kinase anchor protein 7-like phosphoesterase" evidence="6">
    <location>
        <begin position="419"/>
        <end position="617"/>
    </location>
</feature>